<dbReference type="InterPro" id="IPR028621">
    <property type="entry name" value="DEAD_helicase_SrmB"/>
</dbReference>
<dbReference type="InterPro" id="IPR001650">
    <property type="entry name" value="Helicase_C-like"/>
</dbReference>
<dbReference type="InterPro" id="IPR014014">
    <property type="entry name" value="RNA_helicase_DEAD_Q_motif"/>
</dbReference>
<feature type="domain" description="Helicase C-terminal" evidence="11">
    <location>
        <begin position="237"/>
        <end position="387"/>
    </location>
</feature>
<dbReference type="InterPro" id="IPR011545">
    <property type="entry name" value="DEAD/DEAH_box_helicase_dom"/>
</dbReference>
<dbReference type="InterPro" id="IPR014001">
    <property type="entry name" value="Helicase_ATP-bd"/>
</dbReference>
<feature type="compositionally biased region" description="Basic and acidic residues" evidence="9">
    <location>
        <begin position="401"/>
        <end position="412"/>
    </location>
</feature>
<keyword evidence="6 7" id="KW-0067">ATP-binding</keyword>
<dbReference type="PROSITE" id="PS00039">
    <property type="entry name" value="DEAD_ATP_HELICASE"/>
    <property type="match status" value="1"/>
</dbReference>
<dbReference type="GO" id="GO:0003676">
    <property type="term" value="F:nucleic acid binding"/>
    <property type="evidence" value="ECO:0007669"/>
    <property type="project" value="InterPro"/>
</dbReference>
<organism evidence="13 14">
    <name type="scientific">Affinibrenneria salicis</name>
    <dbReference type="NCBI Taxonomy" id="2590031"/>
    <lineage>
        <taxon>Bacteria</taxon>
        <taxon>Pseudomonadati</taxon>
        <taxon>Pseudomonadota</taxon>
        <taxon>Gammaproteobacteria</taxon>
        <taxon>Enterobacterales</taxon>
        <taxon>Pectobacteriaceae</taxon>
        <taxon>Affinibrenneria</taxon>
    </lineage>
</organism>
<feature type="compositionally biased region" description="Basic residues" evidence="9">
    <location>
        <begin position="413"/>
        <end position="432"/>
    </location>
</feature>
<feature type="short sequence motif" description="Q motif" evidence="8">
    <location>
        <begin position="4"/>
        <end position="32"/>
    </location>
</feature>
<dbReference type="GO" id="GO:0000027">
    <property type="term" value="P:ribosomal large subunit assembly"/>
    <property type="evidence" value="ECO:0007669"/>
    <property type="project" value="UniProtKB-UniRule"/>
</dbReference>
<dbReference type="NCBIfam" id="NF008394">
    <property type="entry name" value="PRK11192.1"/>
    <property type="match status" value="1"/>
</dbReference>
<dbReference type="Gene3D" id="3.40.50.300">
    <property type="entry name" value="P-loop containing nucleotide triphosphate hydrolases"/>
    <property type="match status" value="2"/>
</dbReference>
<evidence type="ECO:0000259" key="11">
    <source>
        <dbReference type="PROSITE" id="PS51194"/>
    </source>
</evidence>
<dbReference type="GO" id="GO:0005524">
    <property type="term" value="F:ATP binding"/>
    <property type="evidence" value="ECO:0007669"/>
    <property type="project" value="UniProtKB-UniRule"/>
</dbReference>
<evidence type="ECO:0000256" key="6">
    <source>
        <dbReference type="ARBA" id="ARBA00022840"/>
    </source>
</evidence>
<evidence type="ECO:0000256" key="5">
    <source>
        <dbReference type="ARBA" id="ARBA00022806"/>
    </source>
</evidence>
<dbReference type="SMART" id="SM00490">
    <property type="entry name" value="HELICc"/>
    <property type="match status" value="1"/>
</dbReference>
<comment type="catalytic activity">
    <reaction evidence="7">
        <text>ATP + H2O = ADP + phosphate + H(+)</text>
        <dbReference type="Rhea" id="RHEA:13065"/>
        <dbReference type="ChEBI" id="CHEBI:15377"/>
        <dbReference type="ChEBI" id="CHEBI:15378"/>
        <dbReference type="ChEBI" id="CHEBI:30616"/>
        <dbReference type="ChEBI" id="CHEBI:43474"/>
        <dbReference type="ChEBI" id="CHEBI:456216"/>
        <dbReference type="EC" id="3.6.4.13"/>
    </reaction>
</comment>
<dbReference type="FunFam" id="3.40.50.300:FF:000555">
    <property type="entry name" value="ATP-dependent RNA helicase SrmB"/>
    <property type="match status" value="1"/>
</dbReference>
<evidence type="ECO:0000259" key="12">
    <source>
        <dbReference type="PROSITE" id="PS51195"/>
    </source>
</evidence>
<dbReference type="SUPFAM" id="SSF52540">
    <property type="entry name" value="P-loop containing nucleoside triphosphate hydrolases"/>
    <property type="match status" value="2"/>
</dbReference>
<dbReference type="InterPro" id="IPR044742">
    <property type="entry name" value="DEAD/DEAH_RhlB"/>
</dbReference>
<dbReference type="PANTHER" id="PTHR47959:SF3">
    <property type="entry name" value="ATP-DEPENDENT RNA HELICASE SRMB"/>
    <property type="match status" value="1"/>
</dbReference>
<evidence type="ECO:0000256" key="9">
    <source>
        <dbReference type="SAM" id="MobiDB-lite"/>
    </source>
</evidence>
<evidence type="ECO:0000256" key="1">
    <source>
        <dbReference type="ARBA" id="ARBA00022490"/>
    </source>
</evidence>
<dbReference type="GO" id="GO:0003724">
    <property type="term" value="F:RNA helicase activity"/>
    <property type="evidence" value="ECO:0007669"/>
    <property type="project" value="UniProtKB-UniRule"/>
</dbReference>
<comment type="function">
    <text evidence="7">DEAD-box RNA helicase involved in the assembly of the 50S ribosomal subunit at low temperature. Exhibits RNA-stimulated ATP hydrolysis and RNA unwinding activity.</text>
</comment>
<dbReference type="GO" id="GO:0016887">
    <property type="term" value="F:ATP hydrolysis activity"/>
    <property type="evidence" value="ECO:0007669"/>
    <property type="project" value="RHEA"/>
</dbReference>
<evidence type="ECO:0000313" key="14">
    <source>
        <dbReference type="Proteomes" id="UP000335415"/>
    </source>
</evidence>
<dbReference type="InterPro" id="IPR000629">
    <property type="entry name" value="RNA-helicase_DEAD-box_CS"/>
</dbReference>
<keyword evidence="1 7" id="KW-0963">Cytoplasm</keyword>
<gene>
    <name evidence="7 13" type="primary">srmB</name>
    <name evidence="13" type="ORF">FJU30_24350</name>
</gene>
<dbReference type="EMBL" id="VYKJ01000019">
    <property type="protein sequence ID" value="KAA8995515.1"/>
    <property type="molecule type" value="Genomic_DNA"/>
</dbReference>
<evidence type="ECO:0000313" key="13">
    <source>
        <dbReference type="EMBL" id="KAA8995515.1"/>
    </source>
</evidence>
<reference evidence="13 14" key="1">
    <citation type="submission" date="2019-09" db="EMBL/GenBank/DDBJ databases">
        <authorList>
            <person name="Li Y."/>
        </authorList>
    </citation>
    <scope>NUCLEOTIDE SEQUENCE [LARGE SCALE GENOMIC DNA]</scope>
    <source>
        <strain evidence="13 14">L3-3HA</strain>
    </source>
</reference>
<feature type="region of interest" description="Disordered" evidence="9">
    <location>
        <begin position="382"/>
        <end position="441"/>
    </location>
</feature>
<feature type="domain" description="Helicase ATP-binding" evidence="10">
    <location>
        <begin position="35"/>
        <end position="209"/>
    </location>
</feature>
<dbReference type="GO" id="GO:0005829">
    <property type="term" value="C:cytosol"/>
    <property type="evidence" value="ECO:0007669"/>
    <property type="project" value="TreeGrafter"/>
</dbReference>
<keyword evidence="14" id="KW-1185">Reference proteome</keyword>
<dbReference type="CDD" id="cd00268">
    <property type="entry name" value="DEADc"/>
    <property type="match status" value="1"/>
</dbReference>
<accession>A0A5J5FRF9</accession>
<dbReference type="SMART" id="SM00487">
    <property type="entry name" value="DEXDc"/>
    <property type="match status" value="1"/>
</dbReference>
<keyword evidence="4 7" id="KW-0378">Hydrolase</keyword>
<dbReference type="Proteomes" id="UP000335415">
    <property type="component" value="Unassembled WGS sequence"/>
</dbReference>
<evidence type="ECO:0000256" key="3">
    <source>
        <dbReference type="ARBA" id="ARBA00022741"/>
    </source>
</evidence>
<dbReference type="Pfam" id="PF00271">
    <property type="entry name" value="Helicase_C"/>
    <property type="match status" value="1"/>
</dbReference>
<comment type="subunit">
    <text evidence="7">Interacts with the 50S ribosomal subunit.</text>
</comment>
<feature type="domain" description="DEAD-box RNA helicase Q" evidence="12">
    <location>
        <begin position="4"/>
        <end position="32"/>
    </location>
</feature>
<proteinExistence type="inferred from homology"/>
<evidence type="ECO:0000256" key="2">
    <source>
        <dbReference type="ARBA" id="ARBA00022517"/>
    </source>
</evidence>
<evidence type="ECO:0000256" key="4">
    <source>
        <dbReference type="ARBA" id="ARBA00022801"/>
    </source>
</evidence>
<dbReference type="RefSeq" id="WP_150437550.1">
    <property type="nucleotide sequence ID" value="NZ_VYKJ01000019.1"/>
</dbReference>
<sequence length="441" mass="49661">MTVTNFSEFDLDESLLEALRDLGYEQPTAIQEEAIPPAMDGRDVLGSAPTGTGKTAAFLLPTLQHLLDFPRKKSGPPRILILTPTRELAMQVADQARALAAHTHLDIATITGGVAYMNHAEVFSENQDIVVATTGRLLQYIKEENFDCRAVETLILDEADRMLDMGFAQDIEHIAGETRWRKQTLLFSATLEGDAIQDFADRLLNEPILIESDPSRRERKKILQWYYRADNVTHKTALLSHLLKQPEATRSIVFVRKRERVHELVGWLRDAGINASYLEGEMVQAKRNEAIKRLSEGRVNVLVATDVAARGLDIADVSHVFNFDLPKTAETYLHRIGRTGRAGRKGCAISLVEAHDHLLLGKISRYLKEPMKIRVIDELRPETKAPSAKESGKPSKKVLAKRKEQKEKEKVKVKVKVRHRDKKNIGKRRQPARKADEPAAE</sequence>
<dbReference type="PROSITE" id="PS51194">
    <property type="entry name" value="HELICASE_CTER"/>
    <property type="match status" value="1"/>
</dbReference>
<evidence type="ECO:0000256" key="7">
    <source>
        <dbReference type="HAMAP-Rule" id="MF_00967"/>
    </source>
</evidence>
<comment type="caution">
    <text evidence="13">The sequence shown here is derived from an EMBL/GenBank/DDBJ whole genome shotgun (WGS) entry which is preliminary data.</text>
</comment>
<evidence type="ECO:0000259" key="10">
    <source>
        <dbReference type="PROSITE" id="PS51192"/>
    </source>
</evidence>
<keyword evidence="3 7" id="KW-0547">Nucleotide-binding</keyword>
<comment type="subcellular location">
    <subcellularLocation>
        <location evidence="7">Cytoplasm</location>
    </subcellularLocation>
</comment>
<dbReference type="EC" id="3.6.4.13" evidence="7"/>
<evidence type="ECO:0000256" key="8">
    <source>
        <dbReference type="PROSITE-ProRule" id="PRU00552"/>
    </source>
</evidence>
<dbReference type="PROSITE" id="PS51195">
    <property type="entry name" value="Q_MOTIF"/>
    <property type="match status" value="1"/>
</dbReference>
<dbReference type="PANTHER" id="PTHR47959">
    <property type="entry name" value="ATP-DEPENDENT RNA HELICASE RHLE-RELATED"/>
    <property type="match status" value="1"/>
</dbReference>
<dbReference type="InterPro" id="IPR050079">
    <property type="entry name" value="DEAD_box_RNA_helicase"/>
</dbReference>
<dbReference type="PROSITE" id="PS51192">
    <property type="entry name" value="HELICASE_ATP_BIND_1"/>
    <property type="match status" value="1"/>
</dbReference>
<dbReference type="AlphaFoldDB" id="A0A5J5FRF9"/>
<name>A0A5J5FRF9_9GAMM</name>
<dbReference type="Pfam" id="PF00270">
    <property type="entry name" value="DEAD"/>
    <property type="match status" value="1"/>
</dbReference>
<comment type="similarity">
    <text evidence="7">Belongs to the DEAD box helicase family. SrmB subfamily.</text>
</comment>
<keyword evidence="2 7" id="KW-0690">Ribosome biogenesis</keyword>
<dbReference type="OrthoDB" id="9805696at2"/>
<protein>
    <recommendedName>
        <fullName evidence="7">ATP-dependent RNA helicase SrmB</fullName>
        <ecNumber evidence="7">3.6.4.13</ecNumber>
    </recommendedName>
</protein>
<dbReference type="FunFam" id="3.40.50.300:FF:000291">
    <property type="entry name" value="ATP-dependent RNA helicase SrmB"/>
    <property type="match status" value="1"/>
</dbReference>
<dbReference type="InterPro" id="IPR027417">
    <property type="entry name" value="P-loop_NTPase"/>
</dbReference>
<dbReference type="HAMAP" id="MF_00967">
    <property type="entry name" value="DEAD_helicase_SrmB"/>
    <property type="match status" value="1"/>
</dbReference>
<keyword evidence="5 7" id="KW-0347">Helicase</keyword>
<dbReference type="CDD" id="cd18787">
    <property type="entry name" value="SF2_C_DEAD"/>
    <property type="match status" value="1"/>
</dbReference>